<sequence>MELDYPFTGTWLVQNSPANRVPSHGTRLFATSHAIDFTPVDRDARSAPITMAALFRPQPPDRFVGFGRAILAPVSGTVHAAHDGEPDHAAFRGFPSIGYAVTQAGRVREGWLGLAGNHVVIEHLGVFVALCHLRCGSVAVHPGQRVVPGDVIGGCGNSGNSTEPHLHVQAMDGPDPGRAAAVPISFPGGLPRNGTVVSG</sequence>
<dbReference type="PANTHER" id="PTHR21666:SF270">
    <property type="entry name" value="MUREIN HYDROLASE ACTIVATOR ENVC"/>
    <property type="match status" value="1"/>
</dbReference>
<dbReference type="PANTHER" id="PTHR21666">
    <property type="entry name" value="PEPTIDASE-RELATED"/>
    <property type="match status" value="1"/>
</dbReference>
<dbReference type="GO" id="GO:0004222">
    <property type="term" value="F:metalloendopeptidase activity"/>
    <property type="evidence" value="ECO:0007669"/>
    <property type="project" value="TreeGrafter"/>
</dbReference>
<dbReference type="Gene3D" id="2.70.70.10">
    <property type="entry name" value="Glucose Permease (Domain IIA)"/>
    <property type="match status" value="1"/>
</dbReference>
<feature type="domain" description="M23ase beta-sheet core" evidence="1">
    <location>
        <begin position="103"/>
        <end position="171"/>
    </location>
</feature>
<reference evidence="2 3" key="1">
    <citation type="submission" date="2014-12" db="EMBL/GenBank/DDBJ databases">
        <title>Genome sequencing of Arthrobacter phenanthrenivorans SWC37.</title>
        <authorList>
            <person name="Tan P.W."/>
            <person name="Chan K.-G."/>
        </authorList>
    </citation>
    <scope>NUCLEOTIDE SEQUENCE [LARGE SCALE GENOMIC DNA]</scope>
    <source>
        <strain evidence="2 3">SWC37</strain>
    </source>
</reference>
<protein>
    <submittedName>
        <fullName evidence="2">Peptidase</fullName>
    </submittedName>
</protein>
<proteinExistence type="predicted"/>
<dbReference type="Pfam" id="PF01551">
    <property type="entry name" value="Peptidase_M23"/>
    <property type="match status" value="1"/>
</dbReference>
<dbReference type="InterPro" id="IPR050570">
    <property type="entry name" value="Cell_wall_metabolism_enzyme"/>
</dbReference>
<dbReference type="AlphaFoldDB" id="A0A0B4DJ37"/>
<comment type="caution">
    <text evidence="2">The sequence shown here is derived from an EMBL/GenBank/DDBJ whole genome shotgun (WGS) entry which is preliminary data.</text>
</comment>
<dbReference type="InterPro" id="IPR016047">
    <property type="entry name" value="M23ase_b-sheet_dom"/>
</dbReference>
<dbReference type="InterPro" id="IPR011055">
    <property type="entry name" value="Dup_hybrid_motif"/>
</dbReference>
<dbReference type="SUPFAM" id="SSF51261">
    <property type="entry name" value="Duplicated hybrid motif"/>
    <property type="match status" value="1"/>
</dbReference>
<dbReference type="EMBL" id="JWTB01000007">
    <property type="protein sequence ID" value="KIC68847.1"/>
    <property type="molecule type" value="Genomic_DNA"/>
</dbReference>
<gene>
    <name evidence="2" type="ORF">RM50_03420</name>
</gene>
<dbReference type="Proteomes" id="UP000031196">
    <property type="component" value="Unassembled WGS sequence"/>
</dbReference>
<name>A0A0B4DJ37_PSEPS</name>
<evidence type="ECO:0000313" key="3">
    <source>
        <dbReference type="Proteomes" id="UP000031196"/>
    </source>
</evidence>
<dbReference type="OrthoDB" id="9809488at2"/>
<organism evidence="2 3">
    <name type="scientific">Pseudarthrobacter phenanthrenivorans</name>
    <name type="common">Arthrobacter phenanthrenivorans</name>
    <dbReference type="NCBI Taxonomy" id="361575"/>
    <lineage>
        <taxon>Bacteria</taxon>
        <taxon>Bacillati</taxon>
        <taxon>Actinomycetota</taxon>
        <taxon>Actinomycetes</taxon>
        <taxon>Micrococcales</taxon>
        <taxon>Micrococcaceae</taxon>
        <taxon>Pseudarthrobacter</taxon>
    </lineage>
</organism>
<evidence type="ECO:0000313" key="2">
    <source>
        <dbReference type="EMBL" id="KIC68847.1"/>
    </source>
</evidence>
<dbReference type="RefSeq" id="WP_043449963.1">
    <property type="nucleotide sequence ID" value="NZ_JWTB01000007.1"/>
</dbReference>
<evidence type="ECO:0000259" key="1">
    <source>
        <dbReference type="Pfam" id="PF01551"/>
    </source>
</evidence>
<dbReference type="CDD" id="cd12797">
    <property type="entry name" value="M23_peptidase"/>
    <property type="match status" value="1"/>
</dbReference>
<accession>A0A0B4DJ37</accession>